<dbReference type="GO" id="GO:0051920">
    <property type="term" value="F:peroxiredoxin activity"/>
    <property type="evidence" value="ECO:0007669"/>
    <property type="project" value="InterPro"/>
</dbReference>
<dbReference type="AlphaFoldDB" id="A0A072NJW3"/>
<proteinExistence type="predicted"/>
<dbReference type="SUPFAM" id="SSF69118">
    <property type="entry name" value="AhpD-like"/>
    <property type="match status" value="1"/>
</dbReference>
<dbReference type="OrthoDB" id="9802489at2"/>
<organism evidence="2 3">
    <name type="scientific">Schinkia azotoformans MEV2011</name>
    <dbReference type="NCBI Taxonomy" id="1348973"/>
    <lineage>
        <taxon>Bacteria</taxon>
        <taxon>Bacillati</taxon>
        <taxon>Bacillota</taxon>
        <taxon>Bacilli</taxon>
        <taxon>Bacillales</taxon>
        <taxon>Bacillaceae</taxon>
        <taxon>Calidifontibacillus/Schinkia group</taxon>
        <taxon>Schinkia</taxon>
    </lineage>
</organism>
<dbReference type="InterPro" id="IPR029032">
    <property type="entry name" value="AhpD-like"/>
</dbReference>
<dbReference type="EMBL" id="JJRY01000017">
    <property type="protein sequence ID" value="KEF37183.1"/>
    <property type="molecule type" value="Genomic_DNA"/>
</dbReference>
<dbReference type="PATRIC" id="fig|1348973.3.peg.3477"/>
<keyword evidence="2" id="KW-0456">Lyase</keyword>
<dbReference type="Gene3D" id="1.20.1290.10">
    <property type="entry name" value="AhpD-like"/>
    <property type="match status" value="1"/>
</dbReference>
<gene>
    <name evidence="2" type="ORF">M670_03605</name>
</gene>
<dbReference type="EC" id="4.1.1.44" evidence="2"/>
<name>A0A072NJW3_SCHAZ</name>
<dbReference type="PANTHER" id="PTHR33570:SF2">
    <property type="entry name" value="CARBOXYMUCONOLACTONE DECARBOXYLASE-LIKE DOMAIN-CONTAINING PROTEIN"/>
    <property type="match status" value="1"/>
</dbReference>
<accession>A0A072NJW3</accession>
<dbReference type="Proteomes" id="UP000027936">
    <property type="component" value="Unassembled WGS sequence"/>
</dbReference>
<dbReference type="InterPro" id="IPR052512">
    <property type="entry name" value="4CMD/NDH-1_regulator"/>
</dbReference>
<evidence type="ECO:0000313" key="3">
    <source>
        <dbReference type="Proteomes" id="UP000027936"/>
    </source>
</evidence>
<reference evidence="2 3" key="1">
    <citation type="submission" date="2014-04" db="EMBL/GenBank/DDBJ databases">
        <title>Draft genome sequence of Bacillus azotoformans MEV2011, a (co-) denitrifying strain unable to grow in the presence of oxygen.</title>
        <authorList>
            <person name="Nielsen M."/>
            <person name="Schreiber L."/>
            <person name="Finster K."/>
            <person name="Schramm A."/>
        </authorList>
    </citation>
    <scope>NUCLEOTIDE SEQUENCE [LARGE SCALE GENOMIC DNA]</scope>
    <source>
        <strain evidence="2 3">MEV2011</strain>
    </source>
</reference>
<dbReference type="GO" id="GO:0047575">
    <property type="term" value="F:4-carboxymuconolactone decarboxylase activity"/>
    <property type="evidence" value="ECO:0007669"/>
    <property type="project" value="UniProtKB-EC"/>
</dbReference>
<evidence type="ECO:0000259" key="1">
    <source>
        <dbReference type="Pfam" id="PF02627"/>
    </source>
</evidence>
<protein>
    <submittedName>
        <fullName evidence="2">Uncharacterized protein, gamma-carboxymuconolactone decarboxylase subunit like protein</fullName>
        <ecNumber evidence="2">4.1.1.44</ecNumber>
    </submittedName>
</protein>
<dbReference type="RefSeq" id="WP_035197194.1">
    <property type="nucleotide sequence ID" value="NZ_JJRY01000017.1"/>
</dbReference>
<dbReference type="Pfam" id="PF02627">
    <property type="entry name" value="CMD"/>
    <property type="match status" value="1"/>
</dbReference>
<dbReference type="PANTHER" id="PTHR33570">
    <property type="entry name" value="4-CARBOXYMUCONOLACTONE DECARBOXYLASE FAMILY PROTEIN"/>
    <property type="match status" value="1"/>
</dbReference>
<comment type="caution">
    <text evidence="2">The sequence shown here is derived from an EMBL/GenBank/DDBJ whole genome shotgun (WGS) entry which is preliminary data.</text>
</comment>
<sequence>MSKRKEIGLENLRGISGKVGVEAVEKLRGTSPELSDFITEFAFGDIYSLPALTKRDKVLITLSSIITQGDVGALTVHLHSARNIGLTNEEIKNVILHCIPYVGFPKVISAMQVFEGILKD</sequence>
<evidence type="ECO:0000313" key="2">
    <source>
        <dbReference type="EMBL" id="KEF37183.1"/>
    </source>
</evidence>
<dbReference type="InterPro" id="IPR003779">
    <property type="entry name" value="CMD-like"/>
</dbReference>
<feature type="domain" description="Carboxymuconolactone decarboxylase-like" evidence="1">
    <location>
        <begin position="32"/>
        <end position="115"/>
    </location>
</feature>